<evidence type="ECO:0000313" key="1">
    <source>
        <dbReference type="EMBL" id="PWK27164.1"/>
    </source>
</evidence>
<comment type="caution">
    <text evidence="1">The sequence shown here is derived from an EMBL/GenBank/DDBJ whole genome shotgun (WGS) entry which is preliminary data.</text>
</comment>
<dbReference type="Proteomes" id="UP000245489">
    <property type="component" value="Unassembled WGS sequence"/>
</dbReference>
<keyword evidence="2" id="KW-1185">Reference proteome</keyword>
<protein>
    <submittedName>
        <fullName evidence="1">Uncharacterized protein</fullName>
    </submittedName>
</protein>
<proteinExistence type="predicted"/>
<reference evidence="1 2" key="1">
    <citation type="submission" date="2018-05" db="EMBL/GenBank/DDBJ databases">
        <title>Genomic Encyclopedia of Archaeal and Bacterial Type Strains, Phase II (KMG-II): from individual species to whole genera.</title>
        <authorList>
            <person name="Goeker M."/>
        </authorList>
    </citation>
    <scope>NUCLEOTIDE SEQUENCE [LARGE SCALE GENOMIC DNA]</scope>
    <source>
        <strain evidence="1 2">DSM 22214</strain>
    </source>
</reference>
<sequence>MDYTPEILAYLREWATSTEKIIGKAIDRQGVKISEPDEKNILIEVLQSGLNTLRITISARDALRFVDMGAGRGWRKGVPMNSISTGKARVKKPVWNKPLFKRIARLQEVVTSTLIEQAIQDFPNKL</sequence>
<dbReference type="AlphaFoldDB" id="A0A316EBU7"/>
<evidence type="ECO:0000313" key="2">
    <source>
        <dbReference type="Proteomes" id="UP000245489"/>
    </source>
</evidence>
<organism evidence="1 2">
    <name type="scientific">Arcicella aurantiaca</name>
    <dbReference type="NCBI Taxonomy" id="591202"/>
    <lineage>
        <taxon>Bacteria</taxon>
        <taxon>Pseudomonadati</taxon>
        <taxon>Bacteroidota</taxon>
        <taxon>Cytophagia</taxon>
        <taxon>Cytophagales</taxon>
        <taxon>Flectobacillaceae</taxon>
        <taxon>Arcicella</taxon>
    </lineage>
</organism>
<gene>
    <name evidence="1" type="ORF">LV89_01979</name>
</gene>
<name>A0A316EBU7_9BACT</name>
<dbReference type="RefSeq" id="WP_109742728.1">
    <property type="nucleotide sequence ID" value="NZ_QGGO01000008.1"/>
</dbReference>
<accession>A0A316EBU7</accession>
<dbReference type="EMBL" id="QGGO01000008">
    <property type="protein sequence ID" value="PWK27164.1"/>
    <property type="molecule type" value="Genomic_DNA"/>
</dbReference>